<evidence type="ECO:0000259" key="8">
    <source>
        <dbReference type="Pfam" id="PF13632"/>
    </source>
</evidence>
<name>A0ABV8QDS0_9GAMM</name>
<keyword evidence="4 9" id="KW-0808">Transferase</keyword>
<evidence type="ECO:0000256" key="4">
    <source>
        <dbReference type="ARBA" id="ARBA00022679"/>
    </source>
</evidence>
<dbReference type="PANTHER" id="PTHR43646:SF2">
    <property type="entry name" value="GLYCOSYLTRANSFERASE 2-LIKE DOMAIN-CONTAINING PROTEIN"/>
    <property type="match status" value="1"/>
</dbReference>
<proteinExistence type="predicted"/>
<evidence type="ECO:0000256" key="1">
    <source>
        <dbReference type="ARBA" id="ARBA00004236"/>
    </source>
</evidence>
<protein>
    <submittedName>
        <fullName evidence="9">Glycosyltransferase</fullName>
        <ecNumber evidence="9">2.4.-.-</ecNumber>
    </submittedName>
</protein>
<feature type="transmembrane region" description="Helical" evidence="6">
    <location>
        <begin position="254"/>
        <end position="276"/>
    </location>
</feature>
<feature type="domain" description="Glycosyltransferase 2-like" evidence="7">
    <location>
        <begin position="8"/>
        <end position="138"/>
    </location>
</feature>
<keyword evidence="3 9" id="KW-0328">Glycosyltransferase</keyword>
<organism evidence="9 10">
    <name type="scientific">Marinobacter lacisalsi</name>
    <dbReference type="NCBI Taxonomy" id="475979"/>
    <lineage>
        <taxon>Bacteria</taxon>
        <taxon>Pseudomonadati</taxon>
        <taxon>Pseudomonadota</taxon>
        <taxon>Gammaproteobacteria</taxon>
        <taxon>Pseudomonadales</taxon>
        <taxon>Marinobacteraceae</taxon>
        <taxon>Marinobacter</taxon>
    </lineage>
</organism>
<dbReference type="EC" id="2.4.-.-" evidence="9"/>
<keyword evidence="6" id="KW-1133">Transmembrane helix</keyword>
<accession>A0ABV8QDS0</accession>
<evidence type="ECO:0000256" key="3">
    <source>
        <dbReference type="ARBA" id="ARBA00022676"/>
    </source>
</evidence>
<comment type="caution">
    <text evidence="9">The sequence shown here is derived from an EMBL/GenBank/DDBJ whole genome shotgun (WGS) entry which is preliminary data.</text>
</comment>
<dbReference type="EMBL" id="JBHSDI010000008">
    <property type="protein sequence ID" value="MFC4258496.1"/>
    <property type="molecule type" value="Genomic_DNA"/>
</dbReference>
<reference evidence="10" key="1">
    <citation type="journal article" date="2019" name="Int. J. Syst. Evol. Microbiol.">
        <title>The Global Catalogue of Microorganisms (GCM) 10K type strain sequencing project: providing services to taxonomists for standard genome sequencing and annotation.</title>
        <authorList>
            <consortium name="The Broad Institute Genomics Platform"/>
            <consortium name="The Broad Institute Genome Sequencing Center for Infectious Disease"/>
            <person name="Wu L."/>
            <person name="Ma J."/>
        </authorList>
    </citation>
    <scope>NUCLEOTIDE SEQUENCE [LARGE SCALE GENOMIC DNA]</scope>
    <source>
        <strain evidence="10">CECT 7297</strain>
    </source>
</reference>
<evidence type="ECO:0000313" key="10">
    <source>
        <dbReference type="Proteomes" id="UP001595798"/>
    </source>
</evidence>
<dbReference type="Gene3D" id="3.90.550.10">
    <property type="entry name" value="Spore Coat Polysaccharide Biosynthesis Protein SpsA, Chain A"/>
    <property type="match status" value="1"/>
</dbReference>
<keyword evidence="6" id="KW-0812">Transmembrane</keyword>
<dbReference type="GO" id="GO:0016757">
    <property type="term" value="F:glycosyltransferase activity"/>
    <property type="evidence" value="ECO:0007669"/>
    <property type="project" value="UniProtKB-KW"/>
</dbReference>
<dbReference type="Proteomes" id="UP001595798">
    <property type="component" value="Unassembled WGS sequence"/>
</dbReference>
<sequence>MEMLPSVSIVIPAFNEEQYIEQTLISLRQSDYPSNLIEIIVVDNASSDRTPQIAHRYADKVLTLTNGNVGAVRNRGVKESTSDIIIFVDADCLVDRDWVYRGIRRLSENKNCIFGGPYKTREHANWVERLWLLENPNHPRIQPDLLGGCIFVRSVDFKSVGGFNEEMTSGEDSDLSDKFRRQGKTVNISQDLSVVHLGNPQTIGDFLRRQVWHSENYLLFIKSSIRDYTFWIIVFFILSSFTSLFGILSSQIQFAVLGLTSMAALSMTLSLKRLFLTRFTPRSLKDSLGIAFLDFLYLVARSIGLLKPLIRNKGKSN</sequence>
<keyword evidence="2" id="KW-1003">Cell membrane</keyword>
<dbReference type="Pfam" id="PF00535">
    <property type="entry name" value="Glycos_transf_2"/>
    <property type="match status" value="1"/>
</dbReference>
<dbReference type="InterPro" id="IPR029044">
    <property type="entry name" value="Nucleotide-diphossugar_trans"/>
</dbReference>
<keyword evidence="5 6" id="KW-0472">Membrane</keyword>
<evidence type="ECO:0000313" key="9">
    <source>
        <dbReference type="EMBL" id="MFC4258496.1"/>
    </source>
</evidence>
<dbReference type="Pfam" id="PF13632">
    <property type="entry name" value="Glyco_trans_2_3"/>
    <property type="match status" value="1"/>
</dbReference>
<evidence type="ECO:0000256" key="6">
    <source>
        <dbReference type="SAM" id="Phobius"/>
    </source>
</evidence>
<evidence type="ECO:0000256" key="2">
    <source>
        <dbReference type="ARBA" id="ARBA00022475"/>
    </source>
</evidence>
<evidence type="ECO:0000259" key="7">
    <source>
        <dbReference type="Pfam" id="PF00535"/>
    </source>
</evidence>
<dbReference type="InterPro" id="IPR001173">
    <property type="entry name" value="Glyco_trans_2-like"/>
</dbReference>
<gene>
    <name evidence="9" type="ORF">ACFOZ5_05525</name>
</gene>
<feature type="domain" description="Glycosyltransferase 2-like" evidence="8">
    <location>
        <begin position="145"/>
        <end position="259"/>
    </location>
</feature>
<evidence type="ECO:0000256" key="5">
    <source>
        <dbReference type="ARBA" id="ARBA00023136"/>
    </source>
</evidence>
<feature type="transmembrane region" description="Helical" evidence="6">
    <location>
        <begin position="288"/>
        <end position="310"/>
    </location>
</feature>
<dbReference type="SUPFAM" id="SSF53448">
    <property type="entry name" value="Nucleotide-diphospho-sugar transferases"/>
    <property type="match status" value="1"/>
</dbReference>
<feature type="transmembrane region" description="Helical" evidence="6">
    <location>
        <begin position="228"/>
        <end position="248"/>
    </location>
</feature>
<keyword evidence="10" id="KW-1185">Reference proteome</keyword>
<comment type="subcellular location">
    <subcellularLocation>
        <location evidence="1">Cell membrane</location>
    </subcellularLocation>
</comment>
<dbReference type="PANTHER" id="PTHR43646">
    <property type="entry name" value="GLYCOSYLTRANSFERASE"/>
    <property type="match status" value="1"/>
</dbReference>
<dbReference type="RefSeq" id="WP_379886018.1">
    <property type="nucleotide sequence ID" value="NZ_JBHSDI010000008.1"/>
</dbReference>